<protein>
    <recommendedName>
        <fullName evidence="2">UPF0102 protein ABCS64_01635</fullName>
    </recommendedName>
</protein>
<dbReference type="Pfam" id="PF02021">
    <property type="entry name" value="UPF0102"/>
    <property type="match status" value="1"/>
</dbReference>
<reference evidence="5" key="1">
    <citation type="submission" date="2024-06" db="EMBL/GenBank/DDBJ databases">
        <title>Radixoralia hellwigii gen. nov., sp nov., isolated from a root canal in the human oral cavity.</title>
        <authorList>
            <person name="Bartsch S."/>
            <person name="Wittmer A."/>
            <person name="Schulz A.-K."/>
            <person name="Neumann-Schaal M."/>
            <person name="Wolf J."/>
            <person name="Gronow S."/>
            <person name="Tennert C."/>
            <person name="Haecker G."/>
            <person name="Cieplik F."/>
            <person name="Al-Ahmad A."/>
        </authorList>
    </citation>
    <scope>NUCLEOTIDE SEQUENCE [LARGE SCALE GENOMIC DNA]</scope>
    <source>
        <strain evidence="5">Wk13</strain>
    </source>
</reference>
<sequence>MRDNNSTNPTPRDTAAEKATDKGRRAEQAAAVFLARQGLRVIARNYHCRGGEIDLICRDGNTLVFVEVRQRQSRRFGGAAASITPAKQRRILLAARHYLASEKRPDAMCRIDCVLIDGENIDWVRNAFDAATD</sequence>
<proteinExistence type="inferred from homology"/>
<dbReference type="NCBIfam" id="NF009150">
    <property type="entry name" value="PRK12497.1-3"/>
    <property type="match status" value="1"/>
</dbReference>
<keyword evidence="5" id="KW-1185">Reference proteome</keyword>
<dbReference type="Proteomes" id="UP001574673">
    <property type="component" value="Unassembled WGS sequence"/>
</dbReference>
<evidence type="ECO:0000256" key="3">
    <source>
        <dbReference type="SAM" id="MobiDB-lite"/>
    </source>
</evidence>
<dbReference type="Gene3D" id="3.40.1350.10">
    <property type="match status" value="1"/>
</dbReference>
<evidence type="ECO:0000313" key="4">
    <source>
        <dbReference type="EMBL" id="MFA9949040.1"/>
    </source>
</evidence>
<evidence type="ECO:0000313" key="5">
    <source>
        <dbReference type="Proteomes" id="UP001574673"/>
    </source>
</evidence>
<feature type="compositionally biased region" description="Polar residues" evidence="3">
    <location>
        <begin position="1"/>
        <end position="11"/>
    </location>
</feature>
<name>A0ABV4UCU9_9RHOO</name>
<dbReference type="InterPro" id="IPR003509">
    <property type="entry name" value="UPF0102_YraN-like"/>
</dbReference>
<gene>
    <name evidence="4" type="ORF">ABCS64_01635</name>
</gene>
<evidence type="ECO:0000256" key="1">
    <source>
        <dbReference type="ARBA" id="ARBA00006738"/>
    </source>
</evidence>
<dbReference type="PANTHER" id="PTHR34039">
    <property type="entry name" value="UPF0102 PROTEIN YRAN"/>
    <property type="match status" value="1"/>
</dbReference>
<comment type="caution">
    <text evidence="4">The sequence shown here is derived from an EMBL/GenBank/DDBJ whole genome shotgun (WGS) entry which is preliminary data.</text>
</comment>
<feature type="region of interest" description="Disordered" evidence="3">
    <location>
        <begin position="1"/>
        <end position="23"/>
    </location>
</feature>
<dbReference type="HAMAP" id="MF_00048">
    <property type="entry name" value="UPF0102"/>
    <property type="match status" value="1"/>
</dbReference>
<accession>A0ABV4UCU9</accession>
<organism evidence="4 5">
    <name type="scientific">Dentiradicibacter hellwigii</name>
    <dbReference type="NCBI Taxonomy" id="3149053"/>
    <lineage>
        <taxon>Bacteria</taxon>
        <taxon>Pseudomonadati</taxon>
        <taxon>Pseudomonadota</taxon>
        <taxon>Betaproteobacteria</taxon>
        <taxon>Rhodocyclales</taxon>
        <taxon>Rhodocyclaceae</taxon>
        <taxon>Dentiradicibacter</taxon>
    </lineage>
</organism>
<dbReference type="InterPro" id="IPR011856">
    <property type="entry name" value="tRNA_endonuc-like_dom_sf"/>
</dbReference>
<dbReference type="CDD" id="cd20736">
    <property type="entry name" value="PoNe_Nuclease"/>
    <property type="match status" value="1"/>
</dbReference>
<dbReference type="SUPFAM" id="SSF52980">
    <property type="entry name" value="Restriction endonuclease-like"/>
    <property type="match status" value="1"/>
</dbReference>
<dbReference type="PANTHER" id="PTHR34039:SF1">
    <property type="entry name" value="UPF0102 PROTEIN YRAN"/>
    <property type="match status" value="1"/>
</dbReference>
<evidence type="ECO:0000256" key="2">
    <source>
        <dbReference type="HAMAP-Rule" id="MF_00048"/>
    </source>
</evidence>
<dbReference type="InterPro" id="IPR011335">
    <property type="entry name" value="Restrct_endonuc-II-like"/>
</dbReference>
<dbReference type="EMBL" id="JBEUWX010000001">
    <property type="protein sequence ID" value="MFA9949040.1"/>
    <property type="molecule type" value="Genomic_DNA"/>
</dbReference>
<feature type="compositionally biased region" description="Basic and acidic residues" evidence="3">
    <location>
        <begin position="14"/>
        <end position="23"/>
    </location>
</feature>
<dbReference type="NCBIfam" id="TIGR00252">
    <property type="entry name" value="YraN family protein"/>
    <property type="match status" value="1"/>
</dbReference>
<comment type="similarity">
    <text evidence="1 2">Belongs to the UPF0102 family.</text>
</comment>